<sequence>MDEPLLTEEEKLTQDDNEIEVNEPIDQFISNNDIEIFRKEEAERKVTFLKFFKFVGWILLEKWYCILFVLCFIAFSLVVYFTDWKMAEIGDVTYKTILCLIFVGVMITLILSNLYHPGVIMMAIVGLLIACRVITPAQGFQGFSDRSVITIIVSYILSTAIIKNRSLEFLTRNIFPETYEKHVWPSLLFMVLITFLLSVVIDNIPVVLLSMSIVHTWTKTSGIPPSKVLLPISFSAILGGMNSILGNSSFHRARTLLITKVLELNKKGIHLNITMPYFEIAIISSIISIPALIYIIFANGILSRHKEESFHKTNKSYIFTFRIEEKSRFIGFHLGETVLNKPPNGKLCYIKRGENYIDVKDDTIIKKNDILCYIAPSSILKDVLTYNGVVPSDPTIHELVGATVYEIALSPQDTIIGQDIKMINERGVGLLGISIDENKWKEQLNQINILSSERTYIVLSPQKQELKGNDFHLVTQIDVDLPQPTNIIKTIVPIFCLLIPCILESTKVCPLFVSGFASALVLIITQCMTVSEIYQSIDVQVICVIAASYGITSAIQTTHIGTLLTLSCSQWFISLGKYGILMGIFLPTILLAQPFANTVIVDIMFPMVWHLYYGDSDNAEHGSLIGIKSAMYTMMIASSSSFLLTIGYPTHMIINQKAHYTLKEVFLFGLPIFLWVFICGALLPYLFFEVL</sequence>
<dbReference type="InterPro" id="IPR004680">
    <property type="entry name" value="Cit_transptr-like_dom"/>
</dbReference>
<gene>
    <name evidence="9" type="ORF">ENUP19_0248G0056</name>
</gene>
<reference evidence="9 10" key="1">
    <citation type="journal article" date="2019" name="PLoS Negl. Trop. Dis.">
        <title>Whole genome sequencing of Entamoeba nuttalli reveals mammalian host-related molecular signatures and a novel octapeptide-repeat surface protein.</title>
        <authorList>
            <person name="Tanaka M."/>
            <person name="Makiuchi T."/>
            <person name="Komiyama T."/>
            <person name="Shiina T."/>
            <person name="Osaki K."/>
            <person name="Tachibana H."/>
        </authorList>
    </citation>
    <scope>NUCLEOTIDE SEQUENCE [LARGE SCALE GENOMIC DNA]</scope>
    <source>
        <strain evidence="9 10">P19-061405</strain>
    </source>
</reference>
<dbReference type="Pfam" id="PF03600">
    <property type="entry name" value="CitMHS"/>
    <property type="match status" value="1"/>
</dbReference>
<protein>
    <recommendedName>
        <fullName evidence="8">RCK C-terminal domain-containing protein</fullName>
    </recommendedName>
</protein>
<feature type="transmembrane region" description="Helical" evidence="7">
    <location>
        <begin position="228"/>
        <end position="245"/>
    </location>
</feature>
<feature type="transmembrane region" description="Helical" evidence="7">
    <location>
        <begin position="665"/>
        <end position="688"/>
    </location>
</feature>
<feature type="transmembrane region" description="Helical" evidence="7">
    <location>
        <begin position="147"/>
        <end position="163"/>
    </location>
</feature>
<dbReference type="PANTHER" id="PTHR43652:SF2">
    <property type="entry name" value="BASIC AMINO ACID ANTIPORTER YFCC-RELATED"/>
    <property type="match status" value="1"/>
</dbReference>
<evidence type="ECO:0000256" key="2">
    <source>
        <dbReference type="ARBA" id="ARBA00022448"/>
    </source>
</evidence>
<dbReference type="InterPro" id="IPR006037">
    <property type="entry name" value="RCK_C"/>
</dbReference>
<keyword evidence="2" id="KW-0813">Transport</keyword>
<dbReference type="EMBL" id="BAAFRS010000248">
    <property type="protein sequence ID" value="GAB1225282.1"/>
    <property type="molecule type" value="Genomic_DNA"/>
</dbReference>
<dbReference type="InterPro" id="IPR051679">
    <property type="entry name" value="DASS-Related_Transporters"/>
</dbReference>
<evidence type="ECO:0000256" key="4">
    <source>
        <dbReference type="ARBA" id="ARBA00022737"/>
    </source>
</evidence>
<feature type="transmembrane region" description="Helical" evidence="7">
    <location>
        <begin position="183"/>
        <end position="208"/>
    </location>
</feature>
<evidence type="ECO:0000313" key="9">
    <source>
        <dbReference type="EMBL" id="GAB1225282.1"/>
    </source>
</evidence>
<feature type="domain" description="RCK C-terminal" evidence="8">
    <location>
        <begin position="305"/>
        <end position="389"/>
    </location>
</feature>
<comment type="subcellular location">
    <subcellularLocation>
        <location evidence="1">Membrane</location>
        <topology evidence="1">Multi-pass membrane protein</topology>
    </subcellularLocation>
</comment>
<keyword evidence="6 7" id="KW-0472">Membrane</keyword>
<evidence type="ECO:0000313" key="10">
    <source>
        <dbReference type="Proteomes" id="UP001628156"/>
    </source>
</evidence>
<evidence type="ECO:0000256" key="5">
    <source>
        <dbReference type="ARBA" id="ARBA00022989"/>
    </source>
</evidence>
<dbReference type="Proteomes" id="UP001628156">
    <property type="component" value="Unassembled WGS sequence"/>
</dbReference>
<comment type="caution">
    <text evidence="9">The sequence shown here is derived from an EMBL/GenBank/DDBJ whole genome shotgun (WGS) entry which is preliminary data.</text>
</comment>
<feature type="transmembrane region" description="Helical" evidence="7">
    <location>
        <begin position="54"/>
        <end position="80"/>
    </location>
</feature>
<keyword evidence="10" id="KW-1185">Reference proteome</keyword>
<name>A0ABQ0DQZ9_9EUKA</name>
<feature type="transmembrane region" description="Helical" evidence="7">
    <location>
        <begin position="280"/>
        <end position="302"/>
    </location>
</feature>
<evidence type="ECO:0000259" key="8">
    <source>
        <dbReference type="PROSITE" id="PS51202"/>
    </source>
</evidence>
<evidence type="ECO:0000256" key="6">
    <source>
        <dbReference type="ARBA" id="ARBA00023136"/>
    </source>
</evidence>
<organism evidence="9 10">
    <name type="scientific">Entamoeba nuttalli</name>
    <dbReference type="NCBI Taxonomy" id="412467"/>
    <lineage>
        <taxon>Eukaryota</taxon>
        <taxon>Amoebozoa</taxon>
        <taxon>Evosea</taxon>
        <taxon>Archamoebae</taxon>
        <taxon>Mastigamoebida</taxon>
        <taxon>Entamoebidae</taxon>
        <taxon>Entamoeba</taxon>
    </lineage>
</organism>
<evidence type="ECO:0000256" key="1">
    <source>
        <dbReference type="ARBA" id="ARBA00004141"/>
    </source>
</evidence>
<dbReference type="PANTHER" id="PTHR43652">
    <property type="entry name" value="BASIC AMINO ACID ANTIPORTER YFCC-RELATED"/>
    <property type="match status" value="1"/>
</dbReference>
<keyword evidence="5 7" id="KW-1133">Transmembrane helix</keyword>
<evidence type="ECO:0000256" key="3">
    <source>
        <dbReference type="ARBA" id="ARBA00022692"/>
    </source>
</evidence>
<feature type="transmembrane region" description="Helical" evidence="7">
    <location>
        <begin position="92"/>
        <end position="112"/>
    </location>
</feature>
<feature type="transmembrane region" description="Helical" evidence="7">
    <location>
        <begin position="625"/>
        <end position="644"/>
    </location>
</feature>
<dbReference type="SUPFAM" id="SSF116726">
    <property type="entry name" value="TrkA C-terminal domain-like"/>
    <property type="match status" value="1"/>
</dbReference>
<accession>A0ABQ0DQZ9</accession>
<dbReference type="Gene3D" id="3.30.70.1450">
    <property type="entry name" value="Regulator of K+ conductance, C-terminal domain"/>
    <property type="match status" value="1"/>
</dbReference>
<keyword evidence="3 7" id="KW-0812">Transmembrane</keyword>
<evidence type="ECO:0000256" key="7">
    <source>
        <dbReference type="SAM" id="Phobius"/>
    </source>
</evidence>
<proteinExistence type="predicted"/>
<dbReference type="InterPro" id="IPR036721">
    <property type="entry name" value="RCK_C_sf"/>
</dbReference>
<keyword evidence="4" id="KW-0677">Repeat</keyword>
<feature type="transmembrane region" description="Helical" evidence="7">
    <location>
        <begin position="580"/>
        <end position="605"/>
    </location>
</feature>
<dbReference type="PROSITE" id="PS51202">
    <property type="entry name" value="RCK_C"/>
    <property type="match status" value="1"/>
</dbReference>
<feature type="transmembrane region" description="Helical" evidence="7">
    <location>
        <begin position="118"/>
        <end position="135"/>
    </location>
</feature>